<dbReference type="PANTHER" id="PTHR43060">
    <property type="entry name" value="3-HYDROXYISOBUTYRATE DEHYDROGENASE-LIKE 1, MITOCHONDRIAL-RELATED"/>
    <property type="match status" value="1"/>
</dbReference>
<dbReference type="InterPro" id="IPR029154">
    <property type="entry name" value="HIBADH-like_NADP-bd"/>
</dbReference>
<reference evidence="6 7" key="1">
    <citation type="submission" date="2019-03" db="EMBL/GenBank/DDBJ databases">
        <title>Genomic Encyclopedia of Type Strains, Phase IV (KMG-IV): sequencing the most valuable type-strain genomes for metagenomic binning, comparative biology and taxonomic classification.</title>
        <authorList>
            <person name="Goeker M."/>
        </authorList>
    </citation>
    <scope>NUCLEOTIDE SEQUENCE [LARGE SCALE GENOMIC DNA]</scope>
    <source>
        <strain evidence="6 7">DSM 24830</strain>
    </source>
</reference>
<dbReference type="EMBL" id="SMFQ01000005">
    <property type="protein sequence ID" value="TCJ82938.1"/>
    <property type="molecule type" value="Genomic_DNA"/>
</dbReference>
<organism evidence="6 7">
    <name type="scientific">Cocleimonas flava</name>
    <dbReference type="NCBI Taxonomy" id="634765"/>
    <lineage>
        <taxon>Bacteria</taxon>
        <taxon>Pseudomonadati</taxon>
        <taxon>Pseudomonadota</taxon>
        <taxon>Gammaproteobacteria</taxon>
        <taxon>Thiotrichales</taxon>
        <taxon>Thiotrichaceae</taxon>
        <taxon>Cocleimonas</taxon>
    </lineage>
</organism>
<dbReference type="AlphaFoldDB" id="A0A4R1EUZ9"/>
<feature type="domain" description="6-phosphogluconate dehydrogenase NADP-binding" evidence="4">
    <location>
        <begin position="5"/>
        <end position="167"/>
    </location>
</feature>
<dbReference type="GO" id="GO:0051287">
    <property type="term" value="F:NAD binding"/>
    <property type="evidence" value="ECO:0007669"/>
    <property type="project" value="InterPro"/>
</dbReference>
<keyword evidence="2" id="KW-0520">NAD</keyword>
<evidence type="ECO:0000313" key="7">
    <source>
        <dbReference type="Proteomes" id="UP000294887"/>
    </source>
</evidence>
<dbReference type="InterPro" id="IPR006115">
    <property type="entry name" value="6PGDH_NADP-bd"/>
</dbReference>
<evidence type="ECO:0000259" key="5">
    <source>
        <dbReference type="Pfam" id="PF14833"/>
    </source>
</evidence>
<dbReference type="RefSeq" id="WP_131907434.1">
    <property type="nucleotide sequence ID" value="NZ_BAAAFU010000007.1"/>
</dbReference>
<dbReference type="Proteomes" id="UP000294887">
    <property type="component" value="Unassembled WGS sequence"/>
</dbReference>
<keyword evidence="1" id="KW-0560">Oxidoreductase</keyword>
<dbReference type="Gene3D" id="1.10.1040.10">
    <property type="entry name" value="N-(1-d-carboxylethyl)-l-norvaline Dehydrogenase, domain 2"/>
    <property type="match status" value="1"/>
</dbReference>
<dbReference type="GO" id="GO:0050661">
    <property type="term" value="F:NADP binding"/>
    <property type="evidence" value="ECO:0007669"/>
    <property type="project" value="InterPro"/>
</dbReference>
<dbReference type="Pfam" id="PF03446">
    <property type="entry name" value="NAD_binding_2"/>
    <property type="match status" value="1"/>
</dbReference>
<protein>
    <submittedName>
        <fullName evidence="6">3-hydroxyisobutyrate dehydrogenase</fullName>
    </submittedName>
</protein>
<dbReference type="OrthoDB" id="9804542at2"/>
<dbReference type="PANTHER" id="PTHR43060:SF15">
    <property type="entry name" value="3-HYDROXYISOBUTYRATE DEHYDROGENASE-LIKE 1, MITOCHONDRIAL-RELATED"/>
    <property type="match status" value="1"/>
</dbReference>
<evidence type="ECO:0000313" key="6">
    <source>
        <dbReference type="EMBL" id="TCJ82938.1"/>
    </source>
</evidence>
<dbReference type="InterPro" id="IPR013328">
    <property type="entry name" value="6PGD_dom2"/>
</dbReference>
<dbReference type="InterPro" id="IPR015815">
    <property type="entry name" value="HIBADH-related"/>
</dbReference>
<dbReference type="PIRSF" id="PIRSF000103">
    <property type="entry name" value="HIBADH"/>
    <property type="match status" value="1"/>
</dbReference>
<dbReference type="SUPFAM" id="SSF51735">
    <property type="entry name" value="NAD(P)-binding Rossmann-fold domains"/>
    <property type="match status" value="1"/>
</dbReference>
<sequence length="295" mass="32126">MSKQKVSFLGLGAMGYPMAGFLVKKGYEVTVFNRTTAKAEKWADEYSSNENPAKFATTPEEAVADADIVFTCLGNDNDVREVFTKIFASAKTGALLVDHTTTSPSLAQELYAEAQKHNMEFLDAPVSGGQAGAEQGILTIMVGGDQTSFDNALDAMNSYAKATTLIGSSGKGQALKMVNQLCITGILQGLSEAWSMAKAVDIDAKMMVDVLQHGAAGSWQMVNRTETAMNNEFDFGFAIDWMRKDLAICFDEAEKLGVELPLAKQVDEKYAELQERGYSRSDTSVLVKQFDNEKR</sequence>
<dbReference type="Pfam" id="PF14833">
    <property type="entry name" value="NAD_binding_11"/>
    <property type="match status" value="1"/>
</dbReference>
<keyword evidence="7" id="KW-1185">Reference proteome</keyword>
<dbReference type="GO" id="GO:0016491">
    <property type="term" value="F:oxidoreductase activity"/>
    <property type="evidence" value="ECO:0007669"/>
    <property type="project" value="UniProtKB-KW"/>
</dbReference>
<evidence type="ECO:0000256" key="2">
    <source>
        <dbReference type="ARBA" id="ARBA00023027"/>
    </source>
</evidence>
<accession>A0A4R1EUZ9</accession>
<dbReference type="InterPro" id="IPR036291">
    <property type="entry name" value="NAD(P)-bd_dom_sf"/>
</dbReference>
<name>A0A4R1EUZ9_9GAMM</name>
<evidence type="ECO:0000256" key="1">
    <source>
        <dbReference type="ARBA" id="ARBA00023002"/>
    </source>
</evidence>
<evidence type="ECO:0000259" key="4">
    <source>
        <dbReference type="Pfam" id="PF03446"/>
    </source>
</evidence>
<evidence type="ECO:0000256" key="3">
    <source>
        <dbReference type="PIRSR" id="PIRSR000103-1"/>
    </source>
</evidence>
<dbReference type="InterPro" id="IPR008927">
    <property type="entry name" value="6-PGluconate_DH-like_C_sf"/>
</dbReference>
<comment type="caution">
    <text evidence="6">The sequence shown here is derived from an EMBL/GenBank/DDBJ whole genome shotgun (WGS) entry which is preliminary data.</text>
</comment>
<dbReference type="SUPFAM" id="SSF48179">
    <property type="entry name" value="6-phosphogluconate dehydrogenase C-terminal domain-like"/>
    <property type="match status" value="1"/>
</dbReference>
<feature type="active site" evidence="3">
    <location>
        <position position="176"/>
    </location>
</feature>
<dbReference type="Gene3D" id="3.40.50.720">
    <property type="entry name" value="NAD(P)-binding Rossmann-like Domain"/>
    <property type="match status" value="1"/>
</dbReference>
<proteinExistence type="predicted"/>
<feature type="domain" description="3-hydroxyisobutyrate dehydrogenase-like NAD-binding" evidence="5">
    <location>
        <begin position="170"/>
        <end position="288"/>
    </location>
</feature>
<gene>
    <name evidence="6" type="ORF">EV695_3676</name>
</gene>